<dbReference type="Pfam" id="PF13380">
    <property type="entry name" value="CoA_binding_2"/>
    <property type="match status" value="1"/>
</dbReference>
<dbReference type="Gene3D" id="3.40.50.720">
    <property type="entry name" value="NAD(P)-binding Rossmann-like Domain"/>
    <property type="match status" value="1"/>
</dbReference>
<evidence type="ECO:0000313" key="3">
    <source>
        <dbReference type="Proteomes" id="UP000295701"/>
    </source>
</evidence>
<comment type="caution">
    <text evidence="2">The sequence shown here is derived from an EMBL/GenBank/DDBJ whole genome shotgun (WGS) entry which is preliminary data.</text>
</comment>
<dbReference type="PANTHER" id="PTHR33303:SF2">
    <property type="entry name" value="COA-BINDING DOMAIN-CONTAINING PROTEIN"/>
    <property type="match status" value="1"/>
</dbReference>
<evidence type="ECO:0000259" key="1">
    <source>
        <dbReference type="SMART" id="SM00881"/>
    </source>
</evidence>
<dbReference type="InterPro" id="IPR036291">
    <property type="entry name" value="NAD(P)-bd_dom_sf"/>
</dbReference>
<dbReference type="SMART" id="SM00881">
    <property type="entry name" value="CoA_binding"/>
    <property type="match status" value="1"/>
</dbReference>
<evidence type="ECO:0000313" key="2">
    <source>
        <dbReference type="EMBL" id="TDL84274.1"/>
    </source>
</evidence>
<dbReference type="PANTHER" id="PTHR33303">
    <property type="entry name" value="CYTOPLASMIC PROTEIN-RELATED"/>
    <property type="match status" value="1"/>
</dbReference>
<dbReference type="AlphaFoldDB" id="A0A4R6ALX6"/>
<proteinExistence type="predicted"/>
<name>A0A4R6ALX6_9RHOB</name>
<reference evidence="2 3" key="1">
    <citation type="submission" date="2019-03" db="EMBL/GenBank/DDBJ databases">
        <title>Primorskyibacter sp. SS33 isolated from sediments.</title>
        <authorList>
            <person name="Xunke S."/>
        </authorList>
    </citation>
    <scope>NUCLEOTIDE SEQUENCE [LARGE SCALE GENOMIC DNA]</scope>
    <source>
        <strain evidence="2 3">SS33</strain>
    </source>
</reference>
<protein>
    <submittedName>
        <fullName evidence="2">CoA-binding protein</fullName>
    </submittedName>
</protein>
<feature type="domain" description="CoA-binding" evidence="1">
    <location>
        <begin position="10"/>
        <end position="106"/>
    </location>
</feature>
<dbReference type="EMBL" id="SNAA01000001">
    <property type="protein sequence ID" value="TDL84274.1"/>
    <property type="molecule type" value="Genomic_DNA"/>
</dbReference>
<sequence>MTDDEFRRILADTRRIAVVGVSLKPERPSHRVTQWLVDMGYEVFPVNPGHAGRTVCGRPVAAGLGDLPRDIQMVDIFRSPEHVPAVVAEALDLFPALETVWMQIGAGHPEAAAMARGRGVAAVMDRCPVIEHARLFGAASAPR</sequence>
<gene>
    <name evidence="2" type="ORF">E2L08_02060</name>
</gene>
<dbReference type="OrthoDB" id="9804695at2"/>
<keyword evidence="3" id="KW-1185">Reference proteome</keyword>
<dbReference type="InterPro" id="IPR003781">
    <property type="entry name" value="CoA-bd"/>
</dbReference>
<accession>A0A4R6ALX6</accession>
<dbReference type="SUPFAM" id="SSF51735">
    <property type="entry name" value="NAD(P)-binding Rossmann-fold domains"/>
    <property type="match status" value="1"/>
</dbReference>
<dbReference type="RefSeq" id="WP_133395373.1">
    <property type="nucleotide sequence ID" value="NZ_SNAA01000001.1"/>
</dbReference>
<organism evidence="2 3">
    <name type="scientific">Palleronia sediminis</name>
    <dbReference type="NCBI Taxonomy" id="2547833"/>
    <lineage>
        <taxon>Bacteria</taxon>
        <taxon>Pseudomonadati</taxon>
        <taxon>Pseudomonadota</taxon>
        <taxon>Alphaproteobacteria</taxon>
        <taxon>Rhodobacterales</taxon>
        <taxon>Roseobacteraceae</taxon>
        <taxon>Palleronia</taxon>
    </lineage>
</organism>
<dbReference type="Proteomes" id="UP000295701">
    <property type="component" value="Unassembled WGS sequence"/>
</dbReference>